<feature type="signal peptide" evidence="2">
    <location>
        <begin position="1"/>
        <end position="16"/>
    </location>
</feature>
<evidence type="ECO:0000256" key="1">
    <source>
        <dbReference type="SAM" id="MobiDB-lite"/>
    </source>
</evidence>
<dbReference type="Proteomes" id="UP000219612">
    <property type="component" value="Unassembled WGS sequence"/>
</dbReference>
<accession>A0A285EZA1</accession>
<proteinExistence type="predicted"/>
<evidence type="ECO:0000256" key="2">
    <source>
        <dbReference type="SAM" id="SignalP"/>
    </source>
</evidence>
<gene>
    <name evidence="3" type="ORF">SAMN05421748_1017</name>
</gene>
<evidence type="ECO:0000313" key="4">
    <source>
        <dbReference type="Proteomes" id="UP000219612"/>
    </source>
</evidence>
<reference evidence="3 4" key="1">
    <citation type="submission" date="2017-09" db="EMBL/GenBank/DDBJ databases">
        <authorList>
            <person name="Ehlers B."/>
            <person name="Leendertz F.H."/>
        </authorList>
    </citation>
    <scope>NUCLEOTIDE SEQUENCE [LARGE SCALE GENOMIC DNA]</scope>
    <source>
        <strain evidence="3 4">CGMCC 4.6857</strain>
    </source>
</reference>
<dbReference type="RefSeq" id="WP_143234337.1">
    <property type="nucleotide sequence ID" value="NZ_OBDY01000001.1"/>
</dbReference>
<organism evidence="3 4">
    <name type="scientific">Paractinoplanes atraurantiacus</name>
    <dbReference type="NCBI Taxonomy" id="1036182"/>
    <lineage>
        <taxon>Bacteria</taxon>
        <taxon>Bacillati</taxon>
        <taxon>Actinomycetota</taxon>
        <taxon>Actinomycetes</taxon>
        <taxon>Micromonosporales</taxon>
        <taxon>Micromonosporaceae</taxon>
        <taxon>Paractinoplanes</taxon>
    </lineage>
</organism>
<feature type="compositionally biased region" description="Low complexity" evidence="1">
    <location>
        <begin position="36"/>
        <end position="82"/>
    </location>
</feature>
<dbReference type="PROSITE" id="PS51257">
    <property type="entry name" value="PROKAR_LIPOPROTEIN"/>
    <property type="match status" value="1"/>
</dbReference>
<protein>
    <recommendedName>
        <fullName evidence="5">Lipoprotein</fullName>
    </recommendedName>
</protein>
<dbReference type="OrthoDB" id="3695075at2"/>
<feature type="chain" id="PRO_5039676827" description="Lipoprotein" evidence="2">
    <location>
        <begin position="17"/>
        <end position="236"/>
    </location>
</feature>
<dbReference type="EMBL" id="OBDY01000001">
    <property type="protein sequence ID" value="SNY03744.1"/>
    <property type="molecule type" value="Genomic_DNA"/>
</dbReference>
<sequence length="236" mass="23578">MRRVTLTLVVAGVTLAAGCAKQPQQVAGEAFPMGGASPSPSAVTTSSVSTPSSSSSSSTPPSSSPTPSTTSAKPRTSSSPPKTSSPPPPKVSRVIGPAGVLGPTGFGKLQIGMTVKEAEATGLVWAGEGEAGCGSWYLKADGAGESTVGWSSRGVVSIPAYGDIATPEGIKIGSSLAAADEAYSDLSGQAAEKGSTWGEGLAYAGKADKYGNVHYRFTFVNGAVASLVLEHDNPKC</sequence>
<evidence type="ECO:0008006" key="5">
    <source>
        <dbReference type="Google" id="ProtNLM"/>
    </source>
</evidence>
<name>A0A285EZA1_9ACTN</name>
<feature type="region of interest" description="Disordered" evidence="1">
    <location>
        <begin position="29"/>
        <end position="98"/>
    </location>
</feature>
<evidence type="ECO:0000313" key="3">
    <source>
        <dbReference type="EMBL" id="SNY03744.1"/>
    </source>
</evidence>
<keyword evidence="4" id="KW-1185">Reference proteome</keyword>
<dbReference type="AlphaFoldDB" id="A0A285EZA1"/>
<keyword evidence="2" id="KW-0732">Signal</keyword>